<reference evidence="2" key="1">
    <citation type="journal article" date="2023" name="G3 (Bethesda)">
        <title>Genome assembly and association tests identify interacting loci associated with vigor, precocity, and sex in interspecific pistachio rootstocks.</title>
        <authorList>
            <person name="Palmer W."/>
            <person name="Jacygrad E."/>
            <person name="Sagayaradj S."/>
            <person name="Cavanaugh K."/>
            <person name="Han R."/>
            <person name="Bertier L."/>
            <person name="Beede B."/>
            <person name="Kafkas S."/>
            <person name="Golino D."/>
            <person name="Preece J."/>
            <person name="Michelmore R."/>
        </authorList>
    </citation>
    <scope>NUCLEOTIDE SEQUENCE [LARGE SCALE GENOMIC DNA]</scope>
</reference>
<sequence>MSSSSPTNKTCHFNTIKSAMEIFQKASHHDKYLLADEDEEHKPATILRSPTPPTQATRPVKVLEKNAPYETISPTAYWPKFPTNEAINLFATSPLKAEGRHIIYDLTDENGNVDESKRELHFTFKGIGVEELKQSIKEETGMDDIVVCSRNPLNGKLYPLKLHLPPNNVTMHVVVVPSTAEGTGTKATSCITLEAIQQMSPEERIENMDFQHVWLWHSSDLFMDLSRSCLNRHCDCRAIESFAGHLGALASRAKVSFASAGCGPPLLIGEFWSFVGRGVLSHEDALMGSWLWLVLMGGCCLALSLMDRDEGAAWHCRLGWCMEAFC</sequence>
<protein>
    <submittedName>
        <fullName evidence="1">Uncharacterized protein</fullName>
    </submittedName>
</protein>
<proteinExistence type="predicted"/>
<comment type="caution">
    <text evidence="1">The sequence shown here is derived from an EMBL/GenBank/DDBJ whole genome shotgun (WGS) entry which is preliminary data.</text>
</comment>
<organism evidence="1 2">
    <name type="scientific">Pistacia atlantica</name>
    <dbReference type="NCBI Taxonomy" id="434234"/>
    <lineage>
        <taxon>Eukaryota</taxon>
        <taxon>Viridiplantae</taxon>
        <taxon>Streptophyta</taxon>
        <taxon>Embryophyta</taxon>
        <taxon>Tracheophyta</taxon>
        <taxon>Spermatophyta</taxon>
        <taxon>Magnoliopsida</taxon>
        <taxon>eudicotyledons</taxon>
        <taxon>Gunneridae</taxon>
        <taxon>Pentapetalae</taxon>
        <taxon>rosids</taxon>
        <taxon>malvids</taxon>
        <taxon>Sapindales</taxon>
        <taxon>Anacardiaceae</taxon>
        <taxon>Pistacia</taxon>
    </lineage>
</organism>
<dbReference type="EMBL" id="CM047900">
    <property type="protein sequence ID" value="KAJ0100553.1"/>
    <property type="molecule type" value="Genomic_DNA"/>
</dbReference>
<gene>
    <name evidence="1" type="ORF">Patl1_22091</name>
</gene>
<name>A0ACC1BNV1_9ROSI</name>
<evidence type="ECO:0000313" key="1">
    <source>
        <dbReference type="EMBL" id="KAJ0100553.1"/>
    </source>
</evidence>
<keyword evidence="2" id="KW-1185">Reference proteome</keyword>
<accession>A0ACC1BNV1</accession>
<dbReference type="Proteomes" id="UP001164250">
    <property type="component" value="Chromosome 4"/>
</dbReference>
<evidence type="ECO:0000313" key="2">
    <source>
        <dbReference type="Proteomes" id="UP001164250"/>
    </source>
</evidence>